<dbReference type="GeneID" id="19184988"/>
<sequence length="739" mass="83617">MDETLVDKIRENKDSEAPQSLRSCLVPPGSRTQTWTDMELKSWFYYLITHSVFNFCLLIDGLDEVPNNRDNLLDTIRLIADGFNKVKICCSSRRESPFEQILQHNPSLRLEDLNYEDIKKYCYRRLHTTRARRYVNTITSRADGIFLWAYIVTEELRNAANNGDDEGVLKRRLDECPGEMHKLFTFLVERQDKFYAKDPKPYLRLIEVATRRGDNNNHGADAVLTFFELLVASSAQEEFISRFPKSLDASLLASLDSEAAALKTNVVARCANLVELVPNRSDLQSYPEEFAYKELVNADRLEVRFIHRSVQDFLMDSEEGAALLRSYNMTEQNAVIRLTIASVTRFLATPYASRVGKSLKLGSLIEAGFWAENGTGALDIIFPTLQAHPPFDVLCPQLSPLENVVFGFATSFAMVAYTQAKLRALDLQKRPLVVGFSSCLYLRAYGLGRESSGFLAMLEPYLSLTSLTQNLTLRYILEPFTDIDFWFSATCPVWQHLALAFTNRDFEGLAMPEQDLLGLILGSASGVRQETLRVEGCIIHGHGFESILQILPMPDEAADSFTEMIGGGDVLRIHLSIRASTQGTAYSVYFAQYAPGGLGRFLELGQTHIDSLQQIFVGAESLQDAFQASEECLVAIIKHHWDSLSPKEIANIVWYHDEDPSFIFSKGELQVVKYQSERQAWEEGLYEGEMHRYPVDDPVVSEIIEKMKLVGTWKNIEERVAKRLATTLPESDDLSSEQE</sequence>
<dbReference type="eggNOG" id="ENOG502SHWY">
    <property type="taxonomic scope" value="Eukaryota"/>
</dbReference>
<dbReference type="OrthoDB" id="443402at2759"/>
<dbReference type="RefSeq" id="XP_007739061.1">
    <property type="nucleotide sequence ID" value="XM_007740871.1"/>
</dbReference>
<name>W9XZP6_9EURO</name>
<evidence type="ECO:0000313" key="2">
    <source>
        <dbReference type="EMBL" id="EXJ75744.1"/>
    </source>
</evidence>
<organism evidence="2 3">
    <name type="scientific">Cladophialophora psammophila CBS 110553</name>
    <dbReference type="NCBI Taxonomy" id="1182543"/>
    <lineage>
        <taxon>Eukaryota</taxon>
        <taxon>Fungi</taxon>
        <taxon>Dikarya</taxon>
        <taxon>Ascomycota</taxon>
        <taxon>Pezizomycotina</taxon>
        <taxon>Eurotiomycetes</taxon>
        <taxon>Chaetothyriomycetidae</taxon>
        <taxon>Chaetothyriales</taxon>
        <taxon>Herpotrichiellaceae</taxon>
        <taxon>Cladophialophora</taxon>
    </lineage>
</organism>
<dbReference type="InterPro" id="IPR056693">
    <property type="entry name" value="DUF7791"/>
</dbReference>
<dbReference type="EMBL" id="AMGX01000001">
    <property type="protein sequence ID" value="EXJ75744.1"/>
    <property type="molecule type" value="Genomic_DNA"/>
</dbReference>
<reference evidence="2 3" key="1">
    <citation type="submission" date="2013-03" db="EMBL/GenBank/DDBJ databases">
        <title>The Genome Sequence of Cladophialophora psammophila CBS 110553.</title>
        <authorList>
            <consortium name="The Broad Institute Genomics Platform"/>
            <person name="Cuomo C."/>
            <person name="de Hoog S."/>
            <person name="Gorbushina A."/>
            <person name="Walker B."/>
            <person name="Young S.K."/>
            <person name="Zeng Q."/>
            <person name="Gargeya S."/>
            <person name="Fitzgerald M."/>
            <person name="Haas B."/>
            <person name="Abouelleil A."/>
            <person name="Allen A.W."/>
            <person name="Alvarado L."/>
            <person name="Arachchi H.M."/>
            <person name="Berlin A.M."/>
            <person name="Chapman S.B."/>
            <person name="Gainer-Dewar J."/>
            <person name="Goldberg J."/>
            <person name="Griggs A."/>
            <person name="Gujja S."/>
            <person name="Hansen M."/>
            <person name="Howarth C."/>
            <person name="Imamovic A."/>
            <person name="Ireland A."/>
            <person name="Larimer J."/>
            <person name="McCowan C."/>
            <person name="Murphy C."/>
            <person name="Pearson M."/>
            <person name="Poon T.W."/>
            <person name="Priest M."/>
            <person name="Roberts A."/>
            <person name="Saif S."/>
            <person name="Shea T."/>
            <person name="Sisk P."/>
            <person name="Sykes S."/>
            <person name="Wortman J."/>
            <person name="Nusbaum C."/>
            <person name="Birren B."/>
        </authorList>
    </citation>
    <scope>NUCLEOTIDE SEQUENCE [LARGE SCALE GENOMIC DNA]</scope>
    <source>
        <strain evidence="2 3">CBS 110553</strain>
    </source>
</reference>
<evidence type="ECO:0000313" key="3">
    <source>
        <dbReference type="Proteomes" id="UP000019471"/>
    </source>
</evidence>
<dbReference type="PANTHER" id="PTHR10039:SF5">
    <property type="entry name" value="NACHT DOMAIN-CONTAINING PROTEIN"/>
    <property type="match status" value="1"/>
</dbReference>
<evidence type="ECO:0000259" key="1">
    <source>
        <dbReference type="Pfam" id="PF25053"/>
    </source>
</evidence>
<protein>
    <recommendedName>
        <fullName evidence="1">DUF7791 domain-containing protein</fullName>
    </recommendedName>
</protein>
<dbReference type="Pfam" id="PF25053">
    <property type="entry name" value="DUF7791"/>
    <property type="match status" value="1"/>
</dbReference>
<dbReference type="PANTHER" id="PTHR10039">
    <property type="entry name" value="AMELOGENIN"/>
    <property type="match status" value="1"/>
</dbReference>
<dbReference type="Proteomes" id="UP000019471">
    <property type="component" value="Unassembled WGS sequence"/>
</dbReference>
<dbReference type="HOGENOM" id="CLU_375517_0_0_1"/>
<accession>W9XZP6</accession>
<proteinExistence type="predicted"/>
<feature type="domain" description="DUF7791" evidence="1">
    <location>
        <begin position="193"/>
        <end position="346"/>
    </location>
</feature>
<dbReference type="STRING" id="1182543.W9XZP6"/>
<dbReference type="AlphaFoldDB" id="W9XZP6"/>
<keyword evidence="3" id="KW-1185">Reference proteome</keyword>
<gene>
    <name evidence="2" type="ORF">A1O5_00251</name>
</gene>
<comment type="caution">
    <text evidence="2">The sequence shown here is derived from an EMBL/GenBank/DDBJ whole genome shotgun (WGS) entry which is preliminary data.</text>
</comment>